<dbReference type="GO" id="GO:0009697">
    <property type="term" value="P:salicylic acid biosynthetic process"/>
    <property type="evidence" value="ECO:0007669"/>
    <property type="project" value="TreeGrafter"/>
</dbReference>
<dbReference type="RefSeq" id="WP_101650462.1">
    <property type="nucleotide sequence ID" value="NZ_PGVE01000083.1"/>
</dbReference>
<name>A0A2N5H8X7_9BACI</name>
<dbReference type="OrthoDB" id="9803598at2"/>
<dbReference type="Pfam" id="PF00425">
    <property type="entry name" value="Chorismate_bind"/>
    <property type="match status" value="1"/>
</dbReference>
<dbReference type="AlphaFoldDB" id="A0A2N5H8X7"/>
<evidence type="ECO:0000313" key="7">
    <source>
        <dbReference type="EMBL" id="PLS01976.1"/>
    </source>
</evidence>
<sequence>MITIQETEIRERGLLGVNRARELGRPILMSEVHKMDTTNPLSFFNAGGDRYFGERFFWKDPASEMVLIGLGISKQIQSDQAADRFFHVEKEWRSFLKDSFIFNQYKVDGVGPLMFGGFSFDPFKEKTELWSKFADSLFHIPKFLLSIVHGETYLTTNIIFTSNDDISLYSKIMEERNQLLLSLRNQINLKTPLINSKVEVFPERWKQTVEGVVKELTKGPLKKVVLARELRLVFTSQVEAEAVLESLYQQQPASYIFAFESHGDCFIGASPERLIKKQGPEVYSTCLAGSISRGKTEEEDQILGQTLLTDQKNLIEHGFVVEMIKEALEQSCEEVILPKKPQLMKMRDIQHLYTPVIGKCGPNTSLLLLVEKLHPTPALGGLPQNLAVEKIREVEVLDRGLFGGPLGWVDYQQNGEFAVAIRSGLIQGKEASLFAGCGVVSDSKSEEEYLETALKFRPMLRALGGK</sequence>
<dbReference type="EC" id="5.4.4.2" evidence="3"/>
<dbReference type="SUPFAM" id="SSF56322">
    <property type="entry name" value="ADC synthase"/>
    <property type="match status" value="1"/>
</dbReference>
<evidence type="ECO:0000256" key="1">
    <source>
        <dbReference type="ARBA" id="ARBA00000799"/>
    </source>
</evidence>
<accession>A0A2N5H8X7</accession>
<organism evidence="7 8">
    <name type="scientific">Neobacillus cucumis</name>
    <dbReference type="NCBI Taxonomy" id="1740721"/>
    <lineage>
        <taxon>Bacteria</taxon>
        <taxon>Bacillati</taxon>
        <taxon>Bacillota</taxon>
        <taxon>Bacilli</taxon>
        <taxon>Bacillales</taxon>
        <taxon>Bacillaceae</taxon>
        <taxon>Neobacillus</taxon>
    </lineage>
</organism>
<dbReference type="GO" id="GO:0008909">
    <property type="term" value="F:isochorismate synthase activity"/>
    <property type="evidence" value="ECO:0007669"/>
    <property type="project" value="UniProtKB-EC"/>
</dbReference>
<dbReference type="NCBIfam" id="TIGR00543">
    <property type="entry name" value="isochor_syn"/>
    <property type="match status" value="1"/>
</dbReference>
<reference evidence="7 8" key="1">
    <citation type="submission" date="2017-11" db="EMBL/GenBank/DDBJ databases">
        <title>Comparitive Functional Genomics of Dry Heat Resistant strains isolated from the Viking Spacecraft.</title>
        <authorList>
            <person name="Seuylemezian A."/>
            <person name="Cooper K."/>
            <person name="Vaishampayan P."/>
        </authorList>
    </citation>
    <scope>NUCLEOTIDE SEQUENCE [LARGE SCALE GENOMIC DNA]</scope>
    <source>
        <strain evidence="7 8">V32-6</strain>
    </source>
</reference>
<proteinExistence type="inferred from homology"/>
<dbReference type="InterPro" id="IPR015890">
    <property type="entry name" value="Chorismate_C"/>
</dbReference>
<evidence type="ECO:0000256" key="5">
    <source>
        <dbReference type="ARBA" id="ARBA00041564"/>
    </source>
</evidence>
<evidence type="ECO:0000256" key="4">
    <source>
        <dbReference type="ARBA" id="ARBA00023235"/>
    </source>
</evidence>
<dbReference type="EMBL" id="PGVE01000083">
    <property type="protein sequence ID" value="PLS01976.1"/>
    <property type="molecule type" value="Genomic_DNA"/>
</dbReference>
<keyword evidence="4" id="KW-0413">Isomerase</keyword>
<evidence type="ECO:0000256" key="2">
    <source>
        <dbReference type="ARBA" id="ARBA00005297"/>
    </source>
</evidence>
<dbReference type="Gene3D" id="3.60.120.10">
    <property type="entry name" value="Anthranilate synthase"/>
    <property type="match status" value="1"/>
</dbReference>
<protein>
    <recommendedName>
        <fullName evidence="3">isochorismate synthase</fullName>
        <ecNumber evidence="3">5.4.4.2</ecNumber>
    </recommendedName>
    <alternativeName>
        <fullName evidence="5">Isochorismate mutase</fullName>
    </alternativeName>
</protein>
<gene>
    <name evidence="7" type="ORF">CVD27_22020</name>
</gene>
<comment type="caution">
    <text evidence="7">The sequence shown here is derived from an EMBL/GenBank/DDBJ whole genome shotgun (WGS) entry which is preliminary data.</text>
</comment>
<evidence type="ECO:0000259" key="6">
    <source>
        <dbReference type="Pfam" id="PF00425"/>
    </source>
</evidence>
<comment type="catalytic activity">
    <reaction evidence="1">
        <text>chorismate = isochorismate</text>
        <dbReference type="Rhea" id="RHEA:18985"/>
        <dbReference type="ChEBI" id="CHEBI:29748"/>
        <dbReference type="ChEBI" id="CHEBI:29780"/>
        <dbReference type="EC" id="5.4.4.2"/>
    </reaction>
</comment>
<evidence type="ECO:0000256" key="3">
    <source>
        <dbReference type="ARBA" id="ARBA00012824"/>
    </source>
</evidence>
<dbReference type="InterPro" id="IPR005801">
    <property type="entry name" value="ADC_synthase"/>
</dbReference>
<dbReference type="PANTHER" id="PTHR42839">
    <property type="entry name" value="ISOCHORISMATE SYNTHASE ENTC"/>
    <property type="match status" value="1"/>
</dbReference>
<dbReference type="PANTHER" id="PTHR42839:SF1">
    <property type="entry name" value="ISOCHORISMATE SYNTHASE MENF"/>
    <property type="match status" value="1"/>
</dbReference>
<comment type="similarity">
    <text evidence="2">Belongs to the isochorismate synthase family.</text>
</comment>
<dbReference type="Proteomes" id="UP000234950">
    <property type="component" value="Unassembled WGS sequence"/>
</dbReference>
<keyword evidence="8" id="KW-1185">Reference proteome</keyword>
<dbReference type="InterPro" id="IPR004561">
    <property type="entry name" value="IsoChor_synthase"/>
</dbReference>
<evidence type="ECO:0000313" key="8">
    <source>
        <dbReference type="Proteomes" id="UP000234950"/>
    </source>
</evidence>
<feature type="domain" description="Chorismate-utilising enzyme C-terminal" evidence="6">
    <location>
        <begin position="203"/>
        <end position="455"/>
    </location>
</feature>